<dbReference type="InterPro" id="IPR034660">
    <property type="entry name" value="DinB/YfiT-like"/>
</dbReference>
<comment type="caution">
    <text evidence="2">The sequence shown here is derived from an EMBL/GenBank/DDBJ whole genome shotgun (WGS) entry which is preliminary data.</text>
</comment>
<feature type="domain" description="DinB-like" evidence="1">
    <location>
        <begin position="15"/>
        <end position="142"/>
    </location>
</feature>
<keyword evidence="3" id="KW-1185">Reference proteome</keyword>
<evidence type="ECO:0000313" key="3">
    <source>
        <dbReference type="Proteomes" id="UP000028123"/>
    </source>
</evidence>
<proteinExistence type="predicted"/>
<organism evidence="2 3">
    <name type="scientific">Paenibacillus tyrfis</name>
    <dbReference type="NCBI Taxonomy" id="1501230"/>
    <lineage>
        <taxon>Bacteria</taxon>
        <taxon>Bacillati</taxon>
        <taxon>Bacillota</taxon>
        <taxon>Bacilli</taxon>
        <taxon>Bacillales</taxon>
        <taxon>Paenibacillaceae</taxon>
        <taxon>Paenibacillus</taxon>
    </lineage>
</organism>
<dbReference type="Gene3D" id="1.20.120.450">
    <property type="entry name" value="dinb family like domain"/>
    <property type="match status" value="1"/>
</dbReference>
<dbReference type="Pfam" id="PF12867">
    <property type="entry name" value="DinB_2"/>
    <property type="match status" value="1"/>
</dbReference>
<accession>A0A081P3S5</accession>
<dbReference type="InterPro" id="IPR024775">
    <property type="entry name" value="DinB-like"/>
</dbReference>
<dbReference type="SUPFAM" id="SSF109854">
    <property type="entry name" value="DinB/YfiT-like putative metalloenzymes"/>
    <property type="match status" value="1"/>
</dbReference>
<name>A0A081P3S5_9BACL</name>
<dbReference type="EMBL" id="JNVM01000010">
    <property type="protein sequence ID" value="KEQ25348.1"/>
    <property type="molecule type" value="Genomic_DNA"/>
</dbReference>
<gene>
    <name evidence="2" type="ORF">ET33_00975</name>
</gene>
<evidence type="ECO:0000313" key="2">
    <source>
        <dbReference type="EMBL" id="KEQ25348.1"/>
    </source>
</evidence>
<dbReference type="RefSeq" id="WP_036681289.1">
    <property type="nucleotide sequence ID" value="NZ_JNVM01000010.1"/>
</dbReference>
<dbReference type="OrthoDB" id="9793216at2"/>
<sequence length="151" mass="17737">MENAAERLKHLLHAVPEQFGRMSEAEVSERPMPDKWSPKEALGHLCDSAVNNLPRFIKIQYEKQPYVLVPYDQDQWVALQDYQNTPAEEILNLWSGLNNWILKAIEKIPAEKLSFPCVTVHQETKSLQWLIDDYVEHMEYHLNRQILKNNV</sequence>
<dbReference type="AlphaFoldDB" id="A0A081P3S5"/>
<reference evidence="2 3" key="1">
    <citation type="submission" date="2014-06" db="EMBL/GenBank/DDBJ databases">
        <title>Draft genome sequence of Paenibacillus sp. MSt1.</title>
        <authorList>
            <person name="Aw Y.K."/>
            <person name="Ong K.S."/>
            <person name="Gan H.M."/>
            <person name="Lee S.M."/>
        </authorList>
    </citation>
    <scope>NUCLEOTIDE SEQUENCE [LARGE SCALE GENOMIC DNA]</scope>
    <source>
        <strain evidence="2 3">MSt1</strain>
    </source>
</reference>
<evidence type="ECO:0000259" key="1">
    <source>
        <dbReference type="Pfam" id="PF12867"/>
    </source>
</evidence>
<dbReference type="eggNOG" id="COG0456">
    <property type="taxonomic scope" value="Bacteria"/>
</dbReference>
<dbReference type="Proteomes" id="UP000028123">
    <property type="component" value="Unassembled WGS sequence"/>
</dbReference>
<protein>
    <recommendedName>
        <fullName evidence="1">DinB-like domain-containing protein</fullName>
    </recommendedName>
</protein>